<reference evidence="2" key="2">
    <citation type="journal article" date="2023" name="Food Microbiol.">
        <title>Evaluation of the fermentation potential of lactic acid bacteria isolated from herbs, fruits and vegetables as starter cultures in nut-based milk alternatives.</title>
        <authorList>
            <person name="Huang W."/>
            <person name="Dong A."/>
            <person name="Pham H.T."/>
            <person name="Zhou C."/>
            <person name="Huo Z."/>
            <person name="Watjen A.P."/>
            <person name="Prakash S."/>
            <person name="Bang-Berthelsen C.H."/>
            <person name="Turner M.S."/>
        </authorList>
    </citation>
    <scope>NUCLEOTIDE SEQUENCE</scope>
    <source>
        <strain evidence="2">581</strain>
    </source>
</reference>
<sequence length="386" mass="44224">MKKKAKILIISGIPPKGGGSNLALIENILRLREKFDFLVVAPRAGDFTEKLQQLGIHFVIIKSRTWTHRRDRTGKLRVFNRLIKMIYNLRADFNIIKLHRKEKFSLIYINISATNVGAIAANYLKLPLLWHLREYSSEDQNVSFDFPNFVAHSMRKATLIPISESVKDYYSNFIGNAAKFHKINDGIESENYEEIAPLEQTIPETLRLTFLGGYEESKRLLDVLEAIKILKEKHKKLYLNVFGSGYQENIKFYSELAERLGISDIITFHSFAENLEEIYQNSHVVISARTEAFGRVVAEGLCSGRIVIGTNTGASPELIENEKNGYLFELKNPQDLAKVLEKVSQNWTSLVAYTNQSRKSYISRFSSRITAENLEKLLNQELEKNN</sequence>
<dbReference type="Pfam" id="PF00534">
    <property type="entry name" value="Glycos_transf_1"/>
    <property type="match status" value="1"/>
</dbReference>
<dbReference type="EMBL" id="JAOWLP010000020">
    <property type="protein sequence ID" value="MDG4982423.1"/>
    <property type="molecule type" value="Genomic_DNA"/>
</dbReference>
<dbReference type="SUPFAM" id="SSF53756">
    <property type="entry name" value="UDP-Glycosyltransferase/glycogen phosphorylase"/>
    <property type="match status" value="1"/>
</dbReference>
<proteinExistence type="predicted"/>
<evidence type="ECO:0000259" key="1">
    <source>
        <dbReference type="Pfam" id="PF00534"/>
    </source>
</evidence>
<reference evidence="2" key="1">
    <citation type="submission" date="2022-10" db="EMBL/GenBank/DDBJ databases">
        <authorList>
            <person name="Turner M.S."/>
            <person name="Huang W."/>
        </authorList>
    </citation>
    <scope>NUCLEOTIDE SEQUENCE</scope>
    <source>
        <strain evidence="2">581</strain>
    </source>
</reference>
<dbReference type="RefSeq" id="WP_278216536.1">
    <property type="nucleotide sequence ID" value="NZ_JAOWLP010000020.1"/>
</dbReference>
<feature type="domain" description="Glycosyl transferase family 1" evidence="1">
    <location>
        <begin position="207"/>
        <end position="359"/>
    </location>
</feature>
<comment type="caution">
    <text evidence="2">The sequence shown here is derived from an EMBL/GenBank/DDBJ whole genome shotgun (WGS) entry which is preliminary data.</text>
</comment>
<dbReference type="AlphaFoldDB" id="A0A9X4NE63"/>
<dbReference type="PANTHER" id="PTHR12526:SF627">
    <property type="entry name" value="D-RHAMNOSYLTRANSFERASE WBPZ"/>
    <property type="match status" value="1"/>
</dbReference>
<dbReference type="CDD" id="cd03801">
    <property type="entry name" value="GT4_PimA-like"/>
    <property type="match status" value="1"/>
</dbReference>
<evidence type="ECO:0000313" key="2">
    <source>
        <dbReference type="EMBL" id="MDG4982423.1"/>
    </source>
</evidence>
<organism evidence="2 3">
    <name type="scientific">Lactococcus lactis</name>
    <dbReference type="NCBI Taxonomy" id="1358"/>
    <lineage>
        <taxon>Bacteria</taxon>
        <taxon>Bacillati</taxon>
        <taxon>Bacillota</taxon>
        <taxon>Bacilli</taxon>
        <taxon>Lactobacillales</taxon>
        <taxon>Streptococcaceae</taxon>
        <taxon>Lactococcus</taxon>
    </lineage>
</organism>
<dbReference type="InterPro" id="IPR001296">
    <property type="entry name" value="Glyco_trans_1"/>
</dbReference>
<protein>
    <submittedName>
        <fullName evidence="2">Glycosyltransferase family 4 protein</fullName>
    </submittedName>
</protein>
<accession>A0A9X4NE63</accession>
<dbReference type="Gene3D" id="3.40.50.2000">
    <property type="entry name" value="Glycogen Phosphorylase B"/>
    <property type="match status" value="2"/>
</dbReference>
<dbReference type="Proteomes" id="UP001152656">
    <property type="component" value="Unassembled WGS sequence"/>
</dbReference>
<evidence type="ECO:0000313" key="3">
    <source>
        <dbReference type="Proteomes" id="UP001152656"/>
    </source>
</evidence>
<dbReference type="PANTHER" id="PTHR12526">
    <property type="entry name" value="GLYCOSYLTRANSFERASE"/>
    <property type="match status" value="1"/>
</dbReference>
<dbReference type="GO" id="GO:0016757">
    <property type="term" value="F:glycosyltransferase activity"/>
    <property type="evidence" value="ECO:0007669"/>
    <property type="project" value="InterPro"/>
</dbReference>
<gene>
    <name evidence="2" type="ORF">OGZ39_12335</name>
</gene>
<name>A0A9X4NE63_9LACT</name>